<sequence>MPKGSIYGNSNEEKMTKFISAKMIVDGFNHTVEIGSYELKIVCQNVLGKITATDAMEKLYLERTRYYEVKRRALNEFADIFEMQTGCPDLHVYKQ</sequence>
<evidence type="ECO:0008006" key="3">
    <source>
        <dbReference type="Google" id="ProtNLM"/>
    </source>
</evidence>
<dbReference type="Proteomes" id="UP000051054">
    <property type="component" value="Unassembled WGS sequence"/>
</dbReference>
<name>A0A0R1WWB8_9LACO</name>
<keyword evidence="2" id="KW-1185">Reference proteome</keyword>
<organism evidence="1 2">
    <name type="scientific">Ligilactobacillus hayakitensis DSM 18933 = JCM 14209</name>
    <dbReference type="NCBI Taxonomy" id="1423755"/>
    <lineage>
        <taxon>Bacteria</taxon>
        <taxon>Bacillati</taxon>
        <taxon>Bacillota</taxon>
        <taxon>Bacilli</taxon>
        <taxon>Lactobacillales</taxon>
        <taxon>Lactobacillaceae</taxon>
        <taxon>Ligilactobacillus</taxon>
    </lineage>
</organism>
<accession>A0A0R1WWB8</accession>
<dbReference type="EMBL" id="AZGD01000006">
    <property type="protein sequence ID" value="KRM20292.1"/>
    <property type="molecule type" value="Genomic_DNA"/>
</dbReference>
<comment type="caution">
    <text evidence="1">The sequence shown here is derived from an EMBL/GenBank/DDBJ whole genome shotgun (WGS) entry which is preliminary data.</text>
</comment>
<evidence type="ECO:0000313" key="2">
    <source>
        <dbReference type="Proteomes" id="UP000051054"/>
    </source>
</evidence>
<dbReference type="eggNOG" id="ENOG503333C">
    <property type="taxonomic scope" value="Bacteria"/>
</dbReference>
<dbReference type="AlphaFoldDB" id="A0A0R1WWB8"/>
<proteinExistence type="predicted"/>
<gene>
    <name evidence="1" type="ORF">FC40_GL000211</name>
</gene>
<reference evidence="1 2" key="1">
    <citation type="journal article" date="2015" name="Genome Announc.">
        <title>Expanding the biotechnology potential of lactobacilli through comparative genomics of 213 strains and associated genera.</title>
        <authorList>
            <person name="Sun Z."/>
            <person name="Harris H.M."/>
            <person name="McCann A."/>
            <person name="Guo C."/>
            <person name="Argimon S."/>
            <person name="Zhang W."/>
            <person name="Yang X."/>
            <person name="Jeffery I.B."/>
            <person name="Cooney J.C."/>
            <person name="Kagawa T.F."/>
            <person name="Liu W."/>
            <person name="Song Y."/>
            <person name="Salvetti E."/>
            <person name="Wrobel A."/>
            <person name="Rasinkangas P."/>
            <person name="Parkhill J."/>
            <person name="Rea M.C."/>
            <person name="O'Sullivan O."/>
            <person name="Ritari J."/>
            <person name="Douillard F.P."/>
            <person name="Paul Ross R."/>
            <person name="Yang R."/>
            <person name="Briner A.E."/>
            <person name="Felis G.E."/>
            <person name="de Vos W.M."/>
            <person name="Barrangou R."/>
            <person name="Klaenhammer T.R."/>
            <person name="Caufield P.W."/>
            <person name="Cui Y."/>
            <person name="Zhang H."/>
            <person name="O'Toole P.W."/>
        </authorList>
    </citation>
    <scope>NUCLEOTIDE SEQUENCE [LARGE SCALE GENOMIC DNA]</scope>
    <source>
        <strain evidence="1 2">DSM 18933</strain>
    </source>
</reference>
<dbReference type="PATRIC" id="fig|1423755.3.peg.227"/>
<dbReference type="STRING" id="1423755.FC40_GL000211"/>
<protein>
    <recommendedName>
        <fullName evidence="3">Transcriptional regulator</fullName>
    </recommendedName>
</protein>
<evidence type="ECO:0000313" key="1">
    <source>
        <dbReference type="EMBL" id="KRM20292.1"/>
    </source>
</evidence>